<dbReference type="GO" id="GO:0015288">
    <property type="term" value="F:porin activity"/>
    <property type="evidence" value="ECO:0007669"/>
    <property type="project" value="UniProtKB-KW"/>
</dbReference>
<proteinExistence type="predicted"/>
<dbReference type="PRINTS" id="PR00184">
    <property type="entry name" value="NEISSPPORIN"/>
</dbReference>
<comment type="subunit">
    <text evidence="2">Homotrimer.</text>
</comment>
<dbReference type="Proteomes" id="UP000325606">
    <property type="component" value="Chromosome"/>
</dbReference>
<organism evidence="13 14">
    <name type="scientific">Nitrincola iocasae</name>
    <dbReference type="NCBI Taxonomy" id="2614693"/>
    <lineage>
        <taxon>Bacteria</taxon>
        <taxon>Pseudomonadati</taxon>
        <taxon>Pseudomonadota</taxon>
        <taxon>Gammaproteobacteria</taxon>
        <taxon>Oceanospirillales</taxon>
        <taxon>Oceanospirillaceae</taxon>
        <taxon>Nitrincola</taxon>
    </lineage>
</organism>
<dbReference type="InterPro" id="IPR023614">
    <property type="entry name" value="Porin_dom_sf"/>
</dbReference>
<evidence type="ECO:0000256" key="11">
    <source>
        <dbReference type="SAM" id="SignalP"/>
    </source>
</evidence>
<dbReference type="PANTHER" id="PTHR34501:SF9">
    <property type="entry name" value="MAJOR OUTER MEMBRANE PROTEIN P.IA"/>
    <property type="match status" value="1"/>
</dbReference>
<evidence type="ECO:0000256" key="5">
    <source>
        <dbReference type="ARBA" id="ARBA00022692"/>
    </source>
</evidence>
<keyword evidence="10" id="KW-0998">Cell outer membrane</keyword>
<accession>A0A5J6LBR6</accession>
<evidence type="ECO:0000256" key="2">
    <source>
        <dbReference type="ARBA" id="ARBA00011233"/>
    </source>
</evidence>
<feature type="chain" id="PRO_5023819921" evidence="11">
    <location>
        <begin position="23"/>
        <end position="332"/>
    </location>
</feature>
<evidence type="ECO:0000313" key="14">
    <source>
        <dbReference type="Proteomes" id="UP000325606"/>
    </source>
</evidence>
<evidence type="ECO:0000256" key="10">
    <source>
        <dbReference type="ARBA" id="ARBA00023237"/>
    </source>
</evidence>
<dbReference type="EMBL" id="CP044222">
    <property type="protein sequence ID" value="QEW06015.1"/>
    <property type="molecule type" value="Genomic_DNA"/>
</dbReference>
<sequence>MKKSLIALAVASALTVPAIASADATLYGAVAVDGVFKNDTSADIQVDDAIIGLKGDVDLGMDGVTGFFNIRTELAAEGAIGSGGSSLTTDRALVGIKGGFGVVQGGAMGNPVDAVESLDRAYDSYSTDNWFLNPDDLQSALAYVSPNMGGFTGYAGIVMDGGIEDGTVATPSGDDENVDGYLLGFNYAIGGFTADVGYWDFDKEGTVGLSLGVADADYIGVSLDYAINSNWSVTGNWAESEVDDSVNKAETQLWGLGTEYTMGKTVLGLTYVDFEAELNGVKTNASGDEWALLATHNLSNRAKVYAAYSDADVDAGTVAGDSVLTIGYGLSF</sequence>
<dbReference type="RefSeq" id="WP_151054051.1">
    <property type="nucleotide sequence ID" value="NZ_CP044222.1"/>
</dbReference>
<dbReference type="InterPro" id="IPR033900">
    <property type="entry name" value="Gram_neg_porin_domain"/>
</dbReference>
<dbReference type="GO" id="GO:0006811">
    <property type="term" value="P:monoatomic ion transport"/>
    <property type="evidence" value="ECO:0007669"/>
    <property type="project" value="UniProtKB-KW"/>
</dbReference>
<dbReference type="PANTHER" id="PTHR34501">
    <property type="entry name" value="PROTEIN YDDL-RELATED"/>
    <property type="match status" value="1"/>
</dbReference>
<evidence type="ECO:0000256" key="7">
    <source>
        <dbReference type="ARBA" id="ARBA00023065"/>
    </source>
</evidence>
<dbReference type="Pfam" id="PF13609">
    <property type="entry name" value="Porin_4"/>
    <property type="match status" value="1"/>
</dbReference>
<keyword evidence="3" id="KW-0813">Transport</keyword>
<keyword evidence="14" id="KW-1185">Reference proteome</keyword>
<gene>
    <name evidence="13" type="ORF">F5I99_05635</name>
</gene>
<dbReference type="InterPro" id="IPR002299">
    <property type="entry name" value="Porin_Neis"/>
</dbReference>
<evidence type="ECO:0000256" key="6">
    <source>
        <dbReference type="ARBA" id="ARBA00022729"/>
    </source>
</evidence>
<evidence type="ECO:0000256" key="1">
    <source>
        <dbReference type="ARBA" id="ARBA00004571"/>
    </source>
</evidence>
<evidence type="ECO:0000256" key="3">
    <source>
        <dbReference type="ARBA" id="ARBA00022448"/>
    </source>
</evidence>
<dbReference type="Gene3D" id="2.40.160.10">
    <property type="entry name" value="Porin"/>
    <property type="match status" value="1"/>
</dbReference>
<feature type="signal peptide" evidence="11">
    <location>
        <begin position="1"/>
        <end position="22"/>
    </location>
</feature>
<evidence type="ECO:0000256" key="9">
    <source>
        <dbReference type="ARBA" id="ARBA00023136"/>
    </source>
</evidence>
<comment type="subcellular location">
    <subcellularLocation>
        <location evidence="1">Cell outer membrane</location>
        <topology evidence="1">Multi-pass membrane protein</topology>
    </subcellularLocation>
</comment>
<protein>
    <submittedName>
        <fullName evidence="13">Porin</fullName>
    </submittedName>
</protein>
<keyword evidence="8" id="KW-0626">Porin</keyword>
<dbReference type="KEGG" id="nik:F5I99_05635"/>
<evidence type="ECO:0000256" key="4">
    <source>
        <dbReference type="ARBA" id="ARBA00022452"/>
    </source>
</evidence>
<dbReference type="SUPFAM" id="SSF56935">
    <property type="entry name" value="Porins"/>
    <property type="match status" value="1"/>
</dbReference>
<name>A0A5J6LBR6_9GAMM</name>
<feature type="domain" description="Porin" evidence="12">
    <location>
        <begin position="7"/>
        <end position="314"/>
    </location>
</feature>
<keyword evidence="6 11" id="KW-0732">Signal</keyword>
<keyword evidence="4" id="KW-1134">Transmembrane beta strand</keyword>
<keyword evidence="5" id="KW-0812">Transmembrane</keyword>
<evidence type="ECO:0000259" key="12">
    <source>
        <dbReference type="Pfam" id="PF13609"/>
    </source>
</evidence>
<reference evidence="13 14" key="1">
    <citation type="submission" date="2019-09" db="EMBL/GenBank/DDBJ databases">
        <title>Nitrincola iocasae sp. nov., a bacterium isolated from the sediment collected at a cold seep field in South China Sea.</title>
        <authorList>
            <person name="Zhang H."/>
            <person name="Wang H."/>
            <person name="Li C."/>
        </authorList>
    </citation>
    <scope>NUCLEOTIDE SEQUENCE [LARGE SCALE GENOMIC DNA]</scope>
    <source>
        <strain evidence="13 14">KXZD1103</strain>
    </source>
</reference>
<keyword evidence="9" id="KW-0472">Membrane</keyword>
<evidence type="ECO:0000256" key="8">
    <source>
        <dbReference type="ARBA" id="ARBA00023114"/>
    </source>
</evidence>
<dbReference type="InterPro" id="IPR050298">
    <property type="entry name" value="Gram-neg_bact_OMP"/>
</dbReference>
<dbReference type="GO" id="GO:0046930">
    <property type="term" value="C:pore complex"/>
    <property type="evidence" value="ECO:0007669"/>
    <property type="project" value="UniProtKB-KW"/>
</dbReference>
<dbReference type="GO" id="GO:0009279">
    <property type="term" value="C:cell outer membrane"/>
    <property type="evidence" value="ECO:0007669"/>
    <property type="project" value="UniProtKB-SubCell"/>
</dbReference>
<keyword evidence="7" id="KW-0406">Ion transport</keyword>
<evidence type="ECO:0000313" key="13">
    <source>
        <dbReference type="EMBL" id="QEW06015.1"/>
    </source>
</evidence>
<dbReference type="AlphaFoldDB" id="A0A5J6LBR6"/>